<comment type="caution">
    <text evidence="1">The sequence shown here is derived from an EMBL/GenBank/DDBJ whole genome shotgun (WGS) entry which is preliminary data.</text>
</comment>
<proteinExistence type="predicted"/>
<evidence type="ECO:0000313" key="1">
    <source>
        <dbReference type="EMBL" id="KAG8178523.1"/>
    </source>
</evidence>
<dbReference type="Proteomes" id="UP000827092">
    <property type="component" value="Unassembled WGS sequence"/>
</dbReference>
<protein>
    <submittedName>
        <fullName evidence="1">Uncharacterized protein</fullName>
    </submittedName>
</protein>
<accession>A0AAV6U3C4</accession>
<gene>
    <name evidence="1" type="ORF">JTE90_022846</name>
</gene>
<name>A0AAV6U3C4_9ARAC</name>
<organism evidence="1 2">
    <name type="scientific">Oedothorax gibbosus</name>
    <dbReference type="NCBI Taxonomy" id="931172"/>
    <lineage>
        <taxon>Eukaryota</taxon>
        <taxon>Metazoa</taxon>
        <taxon>Ecdysozoa</taxon>
        <taxon>Arthropoda</taxon>
        <taxon>Chelicerata</taxon>
        <taxon>Arachnida</taxon>
        <taxon>Araneae</taxon>
        <taxon>Araneomorphae</taxon>
        <taxon>Entelegynae</taxon>
        <taxon>Araneoidea</taxon>
        <taxon>Linyphiidae</taxon>
        <taxon>Erigoninae</taxon>
        <taxon>Oedothorax</taxon>
    </lineage>
</organism>
<evidence type="ECO:0000313" key="2">
    <source>
        <dbReference type="Proteomes" id="UP000827092"/>
    </source>
</evidence>
<sequence>MKLVREVVHIEERPSKESIAWLAARRKSALENHMMYLRQQSSTKQNSRQEHFKIGQPSTSKAIFFNNNVNEETNMEIAQAEDEIIMELEIVTENIPVECDADDFLEERVNGSTIRKKRVTKKTAAGDITRAFFMGGRSGRAPRAADFFSGSLSNDLRCSPKNISPAQQCKTRIKQNQNFKKGVYYNKRLTLFQKLLLIYICIVINPKL</sequence>
<keyword evidence="2" id="KW-1185">Reference proteome</keyword>
<dbReference type="EMBL" id="JAFNEN010000689">
    <property type="protein sequence ID" value="KAG8178523.1"/>
    <property type="molecule type" value="Genomic_DNA"/>
</dbReference>
<dbReference type="AlphaFoldDB" id="A0AAV6U3C4"/>
<reference evidence="1 2" key="1">
    <citation type="journal article" date="2022" name="Nat. Ecol. Evol.">
        <title>A masculinizing supergene underlies an exaggerated male reproductive morph in a spider.</title>
        <authorList>
            <person name="Hendrickx F."/>
            <person name="De Corte Z."/>
            <person name="Sonet G."/>
            <person name="Van Belleghem S.M."/>
            <person name="Kostlbacher S."/>
            <person name="Vangestel C."/>
        </authorList>
    </citation>
    <scope>NUCLEOTIDE SEQUENCE [LARGE SCALE GENOMIC DNA]</scope>
    <source>
        <strain evidence="1">W744_W776</strain>
    </source>
</reference>